<evidence type="ECO:0000313" key="3">
    <source>
        <dbReference type="Proteomes" id="UP000594638"/>
    </source>
</evidence>
<dbReference type="Proteomes" id="UP000594638">
    <property type="component" value="Unassembled WGS sequence"/>
</dbReference>
<organism evidence="2 3">
    <name type="scientific">Olea europaea subsp. europaea</name>
    <dbReference type="NCBI Taxonomy" id="158383"/>
    <lineage>
        <taxon>Eukaryota</taxon>
        <taxon>Viridiplantae</taxon>
        <taxon>Streptophyta</taxon>
        <taxon>Embryophyta</taxon>
        <taxon>Tracheophyta</taxon>
        <taxon>Spermatophyta</taxon>
        <taxon>Magnoliopsida</taxon>
        <taxon>eudicotyledons</taxon>
        <taxon>Gunneridae</taxon>
        <taxon>Pentapetalae</taxon>
        <taxon>asterids</taxon>
        <taxon>lamiids</taxon>
        <taxon>Lamiales</taxon>
        <taxon>Oleaceae</taxon>
        <taxon>Oleeae</taxon>
        <taxon>Olea</taxon>
    </lineage>
</organism>
<proteinExistence type="predicted"/>
<accession>A0A8S0U2X3</accession>
<gene>
    <name evidence="2" type="ORF">OLEA9_A006232</name>
</gene>
<keyword evidence="3" id="KW-1185">Reference proteome</keyword>
<dbReference type="Gramene" id="OE9A006232T1">
    <property type="protein sequence ID" value="OE9A006232C1"/>
    <property type="gene ID" value="OE9A006232"/>
</dbReference>
<evidence type="ECO:0000256" key="1">
    <source>
        <dbReference type="SAM" id="MobiDB-lite"/>
    </source>
</evidence>
<reference evidence="2 3" key="1">
    <citation type="submission" date="2019-12" db="EMBL/GenBank/DDBJ databases">
        <authorList>
            <person name="Alioto T."/>
            <person name="Alioto T."/>
            <person name="Gomez Garrido J."/>
        </authorList>
    </citation>
    <scope>NUCLEOTIDE SEQUENCE [LARGE SCALE GENOMIC DNA]</scope>
</reference>
<comment type="caution">
    <text evidence="2">The sequence shown here is derived from an EMBL/GenBank/DDBJ whole genome shotgun (WGS) entry which is preliminary data.</text>
</comment>
<sequence>MKQSTTMLLITDERLGHSNVHIDDDDFVDLLPRWQGISFDGELPSEEHKSADTTDLYTPDSESQPSNNDTNVEENVNSKGKGKLESVGEFEFPYSLQPPSFDLGVRSTQQSQLEAMASEEMQVYGDSVVSNVLKETISTEPKISNNFIVFVKQCMS</sequence>
<name>A0A8S0U2X3_OLEEU</name>
<feature type="region of interest" description="Disordered" evidence="1">
    <location>
        <begin position="39"/>
        <end position="80"/>
    </location>
</feature>
<feature type="compositionally biased region" description="Polar residues" evidence="1">
    <location>
        <begin position="53"/>
        <end position="78"/>
    </location>
</feature>
<protein>
    <submittedName>
        <fullName evidence="2">Uncharacterized protein</fullName>
    </submittedName>
</protein>
<dbReference type="AlphaFoldDB" id="A0A8S0U2X3"/>
<evidence type="ECO:0000313" key="2">
    <source>
        <dbReference type="EMBL" id="CAA3012862.1"/>
    </source>
</evidence>
<dbReference type="EMBL" id="CACTIH010007414">
    <property type="protein sequence ID" value="CAA3012862.1"/>
    <property type="molecule type" value="Genomic_DNA"/>
</dbReference>